<proteinExistence type="predicted"/>
<name>A0A2N8PAN5_STRNR</name>
<evidence type="ECO:0000313" key="1">
    <source>
        <dbReference type="EMBL" id="PNE38087.1"/>
    </source>
</evidence>
<dbReference type="RefSeq" id="WP_073449286.1">
    <property type="nucleotide sequence ID" value="NZ_LJSN01000003.1"/>
</dbReference>
<dbReference type="EMBL" id="LJSN01000003">
    <property type="protein sequence ID" value="PNE38087.1"/>
    <property type="molecule type" value="Genomic_DNA"/>
</dbReference>
<dbReference type="Proteomes" id="UP000236047">
    <property type="component" value="Unassembled WGS sequence"/>
</dbReference>
<organism evidence="1 2">
    <name type="scientific">Streptomyces noursei</name>
    <name type="common">Streptomyces albulus</name>
    <dbReference type="NCBI Taxonomy" id="1971"/>
    <lineage>
        <taxon>Bacteria</taxon>
        <taxon>Bacillati</taxon>
        <taxon>Actinomycetota</taxon>
        <taxon>Actinomycetes</taxon>
        <taxon>Kitasatosporales</taxon>
        <taxon>Streptomycetaceae</taxon>
        <taxon>Streptomyces</taxon>
    </lineage>
</organism>
<dbReference type="AlphaFoldDB" id="A0A2N8PAN5"/>
<gene>
    <name evidence="1" type="ORF">AOB60_28515</name>
</gene>
<accession>A0A2N8PAN5</accession>
<evidence type="ECO:0000313" key="2">
    <source>
        <dbReference type="Proteomes" id="UP000236047"/>
    </source>
</evidence>
<sequence>MRNKPDSAEFVSGGTRHTVTRAQVEAAASRLSPAHSATFSKNREWYALVGTGLHYVTDLVAEATGTKPSDVETARLALDALGFPIVCWAWGDLLTTGHPGHRVRST</sequence>
<keyword evidence="2" id="KW-1185">Reference proteome</keyword>
<comment type="caution">
    <text evidence="1">The sequence shown here is derived from an EMBL/GenBank/DDBJ whole genome shotgun (WGS) entry which is preliminary data.</text>
</comment>
<reference evidence="2" key="1">
    <citation type="submission" date="2015-09" db="EMBL/GenBank/DDBJ databases">
        <authorList>
            <person name="Graham D.E."/>
            <person name="Mahan K.M."/>
            <person name="Klingeman D.M."/>
            <person name="Fida T."/>
            <person name="Giannone R.J."/>
            <person name="Hettich R.L."/>
            <person name="Parry R.J."/>
            <person name="Spain J.C."/>
        </authorList>
    </citation>
    <scope>NUCLEOTIDE SEQUENCE [LARGE SCALE GENOMIC DNA]</scope>
    <source>
        <strain evidence="2">JCM 4701</strain>
    </source>
</reference>
<protein>
    <submittedName>
        <fullName evidence="1">Uncharacterized protein</fullName>
    </submittedName>
</protein>